<keyword evidence="3" id="KW-1185">Reference proteome</keyword>
<feature type="signal peptide" evidence="1">
    <location>
        <begin position="1"/>
        <end position="15"/>
    </location>
</feature>
<dbReference type="AlphaFoldDB" id="A0AAD8AUH2"/>
<name>A0AAD8AUH2_BIOPF</name>
<evidence type="ECO:0000313" key="2">
    <source>
        <dbReference type="EMBL" id="KAK0041205.1"/>
    </source>
</evidence>
<comment type="caution">
    <text evidence="2">The sequence shown here is derived from an EMBL/GenBank/DDBJ whole genome shotgun (WGS) entry which is preliminary data.</text>
</comment>
<dbReference type="EMBL" id="JASAOG010000284">
    <property type="protein sequence ID" value="KAK0041205.1"/>
    <property type="molecule type" value="Genomic_DNA"/>
</dbReference>
<sequence>MNGLTVLHIMLSVLGQYTCSRLGVNTFYSFNHKDGQLIEFNLRAKSKSWYFKVRAVLGQQHWSELGLEIAPNNGG</sequence>
<organism evidence="2 3">
    <name type="scientific">Biomphalaria pfeifferi</name>
    <name type="common">Bloodfluke planorb</name>
    <name type="synonym">Freshwater snail</name>
    <dbReference type="NCBI Taxonomy" id="112525"/>
    <lineage>
        <taxon>Eukaryota</taxon>
        <taxon>Metazoa</taxon>
        <taxon>Spiralia</taxon>
        <taxon>Lophotrochozoa</taxon>
        <taxon>Mollusca</taxon>
        <taxon>Gastropoda</taxon>
        <taxon>Heterobranchia</taxon>
        <taxon>Euthyneura</taxon>
        <taxon>Panpulmonata</taxon>
        <taxon>Hygrophila</taxon>
        <taxon>Lymnaeoidea</taxon>
        <taxon>Planorbidae</taxon>
        <taxon>Biomphalaria</taxon>
    </lineage>
</organism>
<protein>
    <submittedName>
        <fullName evidence="2">Uncharacterized protein</fullName>
    </submittedName>
</protein>
<gene>
    <name evidence="2" type="ORF">Bpfe_029381</name>
</gene>
<evidence type="ECO:0000256" key="1">
    <source>
        <dbReference type="SAM" id="SignalP"/>
    </source>
</evidence>
<dbReference type="Proteomes" id="UP001233172">
    <property type="component" value="Unassembled WGS sequence"/>
</dbReference>
<reference evidence="2" key="2">
    <citation type="submission" date="2023-04" db="EMBL/GenBank/DDBJ databases">
        <authorList>
            <person name="Bu L."/>
            <person name="Lu L."/>
            <person name="Laidemitt M.R."/>
            <person name="Zhang S.M."/>
            <person name="Mutuku M."/>
            <person name="Mkoji G."/>
            <person name="Steinauer M."/>
            <person name="Loker E.S."/>
        </authorList>
    </citation>
    <scope>NUCLEOTIDE SEQUENCE</scope>
    <source>
        <strain evidence="2">KasaAsao</strain>
        <tissue evidence="2">Whole Snail</tissue>
    </source>
</reference>
<accession>A0AAD8AUH2</accession>
<evidence type="ECO:0000313" key="3">
    <source>
        <dbReference type="Proteomes" id="UP001233172"/>
    </source>
</evidence>
<reference evidence="2" key="1">
    <citation type="journal article" date="2023" name="PLoS Negl. Trop. Dis.">
        <title>A genome sequence for Biomphalaria pfeifferi, the major vector snail for the human-infecting parasite Schistosoma mansoni.</title>
        <authorList>
            <person name="Bu L."/>
            <person name="Lu L."/>
            <person name="Laidemitt M.R."/>
            <person name="Zhang S.M."/>
            <person name="Mutuku M."/>
            <person name="Mkoji G."/>
            <person name="Steinauer M."/>
            <person name="Loker E.S."/>
        </authorList>
    </citation>
    <scope>NUCLEOTIDE SEQUENCE</scope>
    <source>
        <strain evidence="2">KasaAsao</strain>
    </source>
</reference>
<keyword evidence="1" id="KW-0732">Signal</keyword>
<feature type="chain" id="PRO_5042147923" evidence="1">
    <location>
        <begin position="16"/>
        <end position="75"/>
    </location>
</feature>
<proteinExistence type="predicted"/>